<accession>A0A1H8DW54</accession>
<dbReference type="EMBL" id="FOBV01000019">
    <property type="protein sequence ID" value="SEN11531.1"/>
    <property type="molecule type" value="Genomic_DNA"/>
</dbReference>
<dbReference type="STRING" id="295069.SAMN05421856_1192"/>
<name>A0A1H8DW54_9FLAO</name>
<dbReference type="Gene3D" id="2.180.10.10">
    <property type="entry name" value="RHS repeat-associated core"/>
    <property type="match status" value="1"/>
</dbReference>
<dbReference type="PANTHER" id="PTHR32305:SF15">
    <property type="entry name" value="PROTEIN RHSA-RELATED"/>
    <property type="match status" value="1"/>
</dbReference>
<reference evidence="2" key="1">
    <citation type="submission" date="2016-10" db="EMBL/GenBank/DDBJ databases">
        <authorList>
            <person name="Varghese N."/>
            <person name="Submissions S."/>
        </authorList>
    </citation>
    <scope>NUCLEOTIDE SEQUENCE [LARGE SCALE GENOMIC DNA]</scope>
    <source>
        <strain evidence="2">DSM 17453</strain>
    </source>
</reference>
<dbReference type="Proteomes" id="UP000199450">
    <property type="component" value="Unassembled WGS sequence"/>
</dbReference>
<proteinExistence type="predicted"/>
<dbReference type="InterPro" id="IPR022385">
    <property type="entry name" value="Rhs_assc_core"/>
</dbReference>
<dbReference type="InterPro" id="IPR050708">
    <property type="entry name" value="T6SS_VgrG/RHS"/>
</dbReference>
<keyword evidence="2" id="KW-1185">Reference proteome</keyword>
<evidence type="ECO:0000313" key="2">
    <source>
        <dbReference type="Proteomes" id="UP000199450"/>
    </source>
</evidence>
<organism evidence="1 2">
    <name type="scientific">Chryseobacterium taichungense</name>
    <dbReference type="NCBI Taxonomy" id="295069"/>
    <lineage>
        <taxon>Bacteria</taxon>
        <taxon>Pseudomonadati</taxon>
        <taxon>Bacteroidota</taxon>
        <taxon>Flavobacteriia</taxon>
        <taxon>Flavobacteriales</taxon>
        <taxon>Weeksellaceae</taxon>
        <taxon>Chryseobacterium group</taxon>
        <taxon>Chryseobacterium</taxon>
    </lineage>
</organism>
<protein>
    <submittedName>
        <fullName evidence="1">RHS repeat-associated core domain-containing protein</fullName>
    </submittedName>
</protein>
<sequence>MNHLKTGNTYFAQGSYKSYKFGEKELQEFGAYDFGARMYMADIARWSATDPMAEANPGVSVYRYGFNNPVMFTDPNGMLEDAVLEKIWNIGGEWKNNGNGGFDYGRHTVDFDGSYSFNTDDVIGEKKLPLLDLGSRTTSFFWGNLIQMHYNAFIHGGGRYILSNPIGTQVLEAKTSFLGRLLATANPREWSDDYMTYVVNADGKIARVQPIGGAGPLEYISGAGELKYLLANKTALKTFKSTEIGAQEIKKVKEMAESMRNGDMMKIYGEKIVIYYKDGERYILDSHHRIQAAIQENKTLEIIEVSGQKALQMFGDKVKQINAGLFK</sequence>
<dbReference type="NCBIfam" id="TIGR03696">
    <property type="entry name" value="Rhs_assc_core"/>
    <property type="match status" value="1"/>
</dbReference>
<evidence type="ECO:0000313" key="1">
    <source>
        <dbReference type="EMBL" id="SEN11531.1"/>
    </source>
</evidence>
<dbReference type="AlphaFoldDB" id="A0A1H8DW54"/>
<dbReference type="PANTHER" id="PTHR32305">
    <property type="match status" value="1"/>
</dbReference>
<dbReference type="RefSeq" id="WP_228400981.1">
    <property type="nucleotide sequence ID" value="NZ_FOBV01000019.1"/>
</dbReference>
<gene>
    <name evidence="1" type="ORF">SAMN05421856_1192</name>
</gene>